<feature type="transmembrane region" description="Helical" evidence="1">
    <location>
        <begin position="155"/>
        <end position="184"/>
    </location>
</feature>
<feature type="transmembrane region" description="Helical" evidence="1">
    <location>
        <begin position="376"/>
        <end position="397"/>
    </location>
</feature>
<gene>
    <name evidence="2" type="ORF">I0K15_01825</name>
</gene>
<reference evidence="2" key="1">
    <citation type="submission" date="2020-11" db="EMBL/GenBank/DDBJ databases">
        <title>Description of Pontivivens ytuae sp. nov. isolated from deep sea sediment of Mariana Trench.</title>
        <authorList>
            <person name="Wang Z."/>
            <person name="Sun Q.-L."/>
            <person name="Xu X.-D."/>
            <person name="Tang Y.-Z."/>
            <person name="Zhang J."/>
        </authorList>
    </citation>
    <scope>NUCLEOTIDE SEQUENCE [LARGE SCALE GENOMIC DNA]</scope>
    <source>
        <strain evidence="2">MT2928</strain>
    </source>
</reference>
<dbReference type="Proteomes" id="UP000594800">
    <property type="component" value="Chromosome"/>
</dbReference>
<evidence type="ECO:0000256" key="1">
    <source>
        <dbReference type="SAM" id="Phobius"/>
    </source>
</evidence>
<protein>
    <submittedName>
        <fullName evidence="2">Uncharacterized protein</fullName>
    </submittedName>
</protein>
<keyword evidence="3" id="KW-1185">Reference proteome</keyword>
<name>A0A7S9QD60_9RHOB</name>
<dbReference type="AlphaFoldDB" id="A0A7S9QD60"/>
<dbReference type="KEGG" id="poz:I0K15_01825"/>
<keyword evidence="1" id="KW-1133">Transmembrane helix</keyword>
<evidence type="ECO:0000313" key="2">
    <source>
        <dbReference type="EMBL" id="QPH54545.1"/>
    </source>
</evidence>
<feature type="transmembrane region" description="Helical" evidence="1">
    <location>
        <begin position="107"/>
        <end position="135"/>
    </location>
</feature>
<feature type="transmembrane region" description="Helical" evidence="1">
    <location>
        <begin position="191"/>
        <end position="211"/>
    </location>
</feature>
<feature type="transmembrane region" description="Helical" evidence="1">
    <location>
        <begin position="272"/>
        <end position="289"/>
    </location>
</feature>
<dbReference type="EMBL" id="CP064942">
    <property type="protein sequence ID" value="QPH54545.1"/>
    <property type="molecule type" value="Genomic_DNA"/>
</dbReference>
<feature type="transmembrane region" description="Helical" evidence="1">
    <location>
        <begin position="223"/>
        <end position="241"/>
    </location>
</feature>
<accession>A0A7S9QD60</accession>
<keyword evidence="1" id="KW-0812">Transmembrane</keyword>
<feature type="transmembrane region" description="Helical" evidence="1">
    <location>
        <begin position="296"/>
        <end position="318"/>
    </location>
</feature>
<feature type="transmembrane region" description="Helical" evidence="1">
    <location>
        <begin position="248"/>
        <end position="266"/>
    </location>
</feature>
<sequence length="437" mass="45244">MTKTTRRRRAKRPEPPPALWLLAPLLLALPLIGVLVVPLSPAEAEMWQRAVTLRPGPAPLADGVAALSLRVFGDTLLALRVPGVAALALLLLILWDDARRWRLAVLASAPLLVWGALAEPMALAAAVPLAVMARLADGALAEKVTKKAPMRAGPWVLAGAAGSVAALLDPAGVVALAVILLALGAGPRPRGAVFAAAGAVPLLLALALWWAATDPPAVPPMPLSAVALALLGLGPLVLWALWPVDGAWRARAALLLIGITVAAALLGRGTMLFPMLALVLLVPVAAARIETVRAAWAAAMTPVFAIGLIGVSGLYALYGAGLPAAADPFASDRMRPAFCSEILLALEEEGAVALAAQQTEPLRPCLWQGNLAETPILAPTVGALATAPGPVLLVAFWPDDGAALARRLGGAERIGERAVPGHLDVEQRFTLWRIEQP</sequence>
<evidence type="ECO:0000313" key="3">
    <source>
        <dbReference type="Proteomes" id="UP000594800"/>
    </source>
</evidence>
<feature type="transmembrane region" description="Helical" evidence="1">
    <location>
        <begin position="77"/>
        <end position="95"/>
    </location>
</feature>
<proteinExistence type="predicted"/>
<dbReference type="RefSeq" id="WP_196103754.1">
    <property type="nucleotide sequence ID" value="NZ_CP064942.1"/>
</dbReference>
<keyword evidence="1" id="KW-0472">Membrane</keyword>
<organism evidence="2 3">
    <name type="scientific">Pontivivens ytuae</name>
    <dbReference type="NCBI Taxonomy" id="2789856"/>
    <lineage>
        <taxon>Bacteria</taxon>
        <taxon>Pseudomonadati</taxon>
        <taxon>Pseudomonadota</taxon>
        <taxon>Alphaproteobacteria</taxon>
        <taxon>Rhodobacterales</taxon>
        <taxon>Paracoccaceae</taxon>
        <taxon>Pontivivens</taxon>
    </lineage>
</organism>